<gene>
    <name evidence="3" type="ORF">HDE68_004285</name>
</gene>
<dbReference type="InterPro" id="IPR029058">
    <property type="entry name" value="AB_hydrolase_fold"/>
</dbReference>
<accession>A0A7W8ZQI8</accession>
<dbReference type="InterPro" id="IPR008979">
    <property type="entry name" value="Galactose-bd-like_sf"/>
</dbReference>
<dbReference type="EMBL" id="JACHCE010000008">
    <property type="protein sequence ID" value="MBB5638356.1"/>
    <property type="molecule type" value="Genomic_DNA"/>
</dbReference>
<dbReference type="Gene3D" id="2.60.120.260">
    <property type="entry name" value="Galactose-binding domain-like"/>
    <property type="match status" value="1"/>
</dbReference>
<dbReference type="AlphaFoldDB" id="A0A7W8ZQI8"/>
<dbReference type="SUPFAM" id="SSF49785">
    <property type="entry name" value="Galactose-binding domain-like"/>
    <property type="match status" value="1"/>
</dbReference>
<evidence type="ECO:0000313" key="4">
    <source>
        <dbReference type="Proteomes" id="UP000537204"/>
    </source>
</evidence>
<dbReference type="Proteomes" id="UP000537204">
    <property type="component" value="Unassembled WGS sequence"/>
</dbReference>
<feature type="domain" description="Xaa-Pro dipeptidyl-peptidase C-terminal" evidence="2">
    <location>
        <begin position="310"/>
        <end position="567"/>
    </location>
</feature>
<dbReference type="InterPro" id="IPR005674">
    <property type="entry name" value="CocE/Ser_esterase"/>
</dbReference>
<name>A0A7W8ZQI8_9SPHI</name>
<dbReference type="Pfam" id="PF02129">
    <property type="entry name" value="Peptidase_S15"/>
    <property type="match status" value="1"/>
</dbReference>
<dbReference type="Gene3D" id="3.40.50.1820">
    <property type="entry name" value="alpha/beta hydrolase"/>
    <property type="match status" value="1"/>
</dbReference>
<evidence type="ECO:0000256" key="1">
    <source>
        <dbReference type="ARBA" id="ARBA00022801"/>
    </source>
</evidence>
<dbReference type="InterPro" id="IPR013736">
    <property type="entry name" value="Xaa-Pro_dipept_C"/>
</dbReference>
<reference evidence="3 4" key="1">
    <citation type="submission" date="2020-08" db="EMBL/GenBank/DDBJ databases">
        <title>Genomic Encyclopedia of Type Strains, Phase IV (KMG-V): Genome sequencing to study the core and pangenomes of soil and plant-associated prokaryotes.</title>
        <authorList>
            <person name="Whitman W."/>
        </authorList>
    </citation>
    <scope>NUCLEOTIDE SEQUENCE [LARGE SCALE GENOMIC DNA]</scope>
    <source>
        <strain evidence="3 4">S3M1</strain>
    </source>
</reference>
<sequence>MRDGIRLFTSIQYPVDLNTKVPFLLMRTPYGVDSLVRDSAKTITGSFAELASSGYIIVKQDIRGKFNSEGKMKIHQPLVHQYDKKAIDESTDTYDTVDWLIKHIANNNGKVGLTGQSYDGWLVLTGAAYPHPGVKAACEQACMADLFLGDDFHHNGAFRLSYGFEYGYEVEHNPQMDSQFPFPDSDLYDWYLKLGPLSNVNKNYFHGKIPTWNSFVNHPDYDNYWQKNSPLNYMPAIKIPMLHVGGYYDQEDLYGPQLMNNWMEKQDKQGFNHLILGPWNHGLWNTDKSDSLAAIEFGFQTAKFFKDLQRKWFDFYLKNIGDGQFCKAYVFQTGSNQWKSYNNWTPKNTVIKRLYAGNNKHCSFKKSNIRSAISYMSDPENPVPYRSRPIEPTYGKYSRWPTWQVEDQRFLSNRKDVISFEGDILPNDLIVTGQINAHLLSASTGNDADWIVKLIDVYPIDKLQGKLSGYQLPVAMEVFRSRFRKSFSKPSPLIPNKPEVYTINMHQINHCFKKGHRLMIQIQSSWFPVIDRNPQRYIANIFKASADYYQKAKQSVYVGGKDGTYIEMPVSN</sequence>
<dbReference type="InterPro" id="IPR000383">
    <property type="entry name" value="Xaa-Pro-like_dom"/>
</dbReference>
<keyword evidence="1" id="KW-0378">Hydrolase</keyword>
<dbReference type="Pfam" id="PF08530">
    <property type="entry name" value="PepX_C"/>
    <property type="match status" value="1"/>
</dbReference>
<protein>
    <recommendedName>
        <fullName evidence="2">Xaa-Pro dipeptidyl-peptidase C-terminal domain-containing protein</fullName>
    </recommendedName>
</protein>
<comment type="caution">
    <text evidence="3">The sequence shown here is derived from an EMBL/GenBank/DDBJ whole genome shotgun (WGS) entry which is preliminary data.</text>
</comment>
<organism evidence="3 4">
    <name type="scientific">Pedobacter cryoconitis</name>
    <dbReference type="NCBI Taxonomy" id="188932"/>
    <lineage>
        <taxon>Bacteria</taxon>
        <taxon>Pseudomonadati</taxon>
        <taxon>Bacteroidota</taxon>
        <taxon>Sphingobacteriia</taxon>
        <taxon>Sphingobacteriales</taxon>
        <taxon>Sphingobacteriaceae</taxon>
        <taxon>Pedobacter</taxon>
    </lineage>
</organism>
<evidence type="ECO:0000313" key="3">
    <source>
        <dbReference type="EMBL" id="MBB5638356.1"/>
    </source>
</evidence>
<dbReference type="RefSeq" id="WP_183884186.1">
    <property type="nucleotide sequence ID" value="NZ_JACHCE010000008.1"/>
</dbReference>
<dbReference type="SUPFAM" id="SSF53474">
    <property type="entry name" value="alpha/beta-Hydrolases"/>
    <property type="match status" value="1"/>
</dbReference>
<dbReference type="SMART" id="SM00939">
    <property type="entry name" value="PepX_C"/>
    <property type="match status" value="1"/>
</dbReference>
<proteinExistence type="predicted"/>
<evidence type="ECO:0000259" key="2">
    <source>
        <dbReference type="SMART" id="SM00939"/>
    </source>
</evidence>
<dbReference type="GO" id="GO:0008239">
    <property type="term" value="F:dipeptidyl-peptidase activity"/>
    <property type="evidence" value="ECO:0007669"/>
    <property type="project" value="InterPro"/>
</dbReference>
<dbReference type="NCBIfam" id="TIGR00976">
    <property type="entry name" value="CocE_NonD"/>
    <property type="match status" value="1"/>
</dbReference>
<dbReference type="Gene3D" id="1.10.3020.10">
    <property type="entry name" value="alpha-amino acid ester hydrolase ( Helical cap domain)"/>
    <property type="match status" value="1"/>
</dbReference>